<protein>
    <submittedName>
        <fullName evidence="2">Alpha/beta fold hydrolase</fullName>
    </submittedName>
</protein>
<dbReference type="SUPFAM" id="SSF53474">
    <property type="entry name" value="alpha/beta-Hydrolases"/>
    <property type="match status" value="1"/>
</dbReference>
<reference evidence="2 3" key="1">
    <citation type="submission" date="2024-04" db="EMBL/GenBank/DDBJ databases">
        <title>Novel species of the genus Ideonella isolated from streams.</title>
        <authorList>
            <person name="Lu H."/>
        </authorList>
    </citation>
    <scope>NUCLEOTIDE SEQUENCE [LARGE SCALE GENOMIC DNA]</scope>
    <source>
        <strain evidence="2 3">DXS29W</strain>
    </source>
</reference>
<dbReference type="Pfam" id="PF00561">
    <property type="entry name" value="Abhydrolase_1"/>
    <property type="match status" value="1"/>
</dbReference>
<comment type="caution">
    <text evidence="2">The sequence shown here is derived from an EMBL/GenBank/DDBJ whole genome shotgun (WGS) entry which is preliminary data.</text>
</comment>
<accession>A0ABU9BM95</accession>
<keyword evidence="3" id="KW-1185">Reference proteome</keyword>
<evidence type="ECO:0000313" key="3">
    <source>
        <dbReference type="Proteomes" id="UP001371218"/>
    </source>
</evidence>
<dbReference type="InterPro" id="IPR000073">
    <property type="entry name" value="AB_hydrolase_1"/>
</dbReference>
<proteinExistence type="predicted"/>
<dbReference type="Gene3D" id="3.40.50.1820">
    <property type="entry name" value="alpha/beta hydrolase"/>
    <property type="match status" value="1"/>
</dbReference>
<dbReference type="RefSeq" id="WP_341424416.1">
    <property type="nucleotide sequence ID" value="NZ_JBBUTG010000002.1"/>
</dbReference>
<evidence type="ECO:0000259" key="1">
    <source>
        <dbReference type="Pfam" id="PF00561"/>
    </source>
</evidence>
<dbReference type="PANTHER" id="PTHR43798">
    <property type="entry name" value="MONOACYLGLYCEROL LIPASE"/>
    <property type="match status" value="1"/>
</dbReference>
<sequence>MNAISLLNSLSKPAALHLREEGQGATVVCLHSSASSHVQWRGLTNQLGDHWQTMAVDLHGHGRSPAWPDITPNTLDVEALAVIDAVRRAGPAPEGVHLVAHSYGAAVALQVALIEPLWVRSLTLYEPVAFGMIHAMAPSDECLAEIEATAKTVEIAVEAGDLDGASRRFIDYWSGTGTWDAMPAPQREAIRSRIAMIPRHFEALFAARWANRPLGSLMMPTLLLHGEHTRAPARRVAELIADARLPRLRSRQLPDAGHMGPITHEAQVNAAIIGHLQEQAAASAMAAAFA</sequence>
<name>A0ABU9BM95_9BURK</name>
<keyword evidence="2" id="KW-0378">Hydrolase</keyword>
<dbReference type="GO" id="GO:0016787">
    <property type="term" value="F:hydrolase activity"/>
    <property type="evidence" value="ECO:0007669"/>
    <property type="project" value="UniProtKB-KW"/>
</dbReference>
<evidence type="ECO:0000313" key="2">
    <source>
        <dbReference type="EMBL" id="MEK8030060.1"/>
    </source>
</evidence>
<organism evidence="2 3">
    <name type="scientific">Ideonella lacteola</name>
    <dbReference type="NCBI Taxonomy" id="2984193"/>
    <lineage>
        <taxon>Bacteria</taxon>
        <taxon>Pseudomonadati</taxon>
        <taxon>Pseudomonadota</taxon>
        <taxon>Betaproteobacteria</taxon>
        <taxon>Burkholderiales</taxon>
        <taxon>Sphaerotilaceae</taxon>
        <taxon>Ideonella</taxon>
    </lineage>
</organism>
<gene>
    <name evidence="2" type="ORF">AACH06_04430</name>
</gene>
<dbReference type="PANTHER" id="PTHR43798:SF33">
    <property type="entry name" value="HYDROLASE, PUTATIVE (AFU_ORTHOLOGUE AFUA_2G14860)-RELATED"/>
    <property type="match status" value="1"/>
</dbReference>
<dbReference type="Proteomes" id="UP001371218">
    <property type="component" value="Unassembled WGS sequence"/>
</dbReference>
<dbReference type="EMBL" id="JBBUTG010000002">
    <property type="protein sequence ID" value="MEK8030060.1"/>
    <property type="molecule type" value="Genomic_DNA"/>
</dbReference>
<feature type="domain" description="AB hydrolase-1" evidence="1">
    <location>
        <begin position="26"/>
        <end position="264"/>
    </location>
</feature>
<dbReference type="InterPro" id="IPR050266">
    <property type="entry name" value="AB_hydrolase_sf"/>
</dbReference>
<dbReference type="InterPro" id="IPR029058">
    <property type="entry name" value="AB_hydrolase_fold"/>
</dbReference>